<keyword evidence="1" id="KW-0472">Membrane</keyword>
<dbReference type="EMBL" id="JALLAZ020001781">
    <property type="protein sequence ID" value="KAL3764052.1"/>
    <property type="molecule type" value="Genomic_DNA"/>
</dbReference>
<proteinExistence type="predicted"/>
<accession>A0ABD3MKB5</accession>
<evidence type="ECO:0000256" key="1">
    <source>
        <dbReference type="SAM" id="Phobius"/>
    </source>
</evidence>
<evidence type="ECO:0000313" key="2">
    <source>
        <dbReference type="EMBL" id="KAL3764052.1"/>
    </source>
</evidence>
<name>A0ABD3MKB5_9STRA</name>
<sequence>MVFFGSHRGSDSSPMMGRLSFHSRPDSTTLPELPTITTWIRFALGALCGISLGVRNETKGMIGALFGLNIITFAPIVWYTSWLEADVKSYKSLPFVGVPNALALMLLLWIALFTTWHVEAEKSMGKAISDAMSSMATIPEIRDSEPSLVLDEF</sequence>
<feature type="transmembrane region" description="Helical" evidence="1">
    <location>
        <begin position="61"/>
        <end position="81"/>
    </location>
</feature>
<dbReference type="AlphaFoldDB" id="A0ABD3MKB5"/>
<reference evidence="2 3" key="1">
    <citation type="submission" date="2024-10" db="EMBL/GenBank/DDBJ databases">
        <title>Updated reference genomes for cyclostephanoid diatoms.</title>
        <authorList>
            <person name="Roberts W.R."/>
            <person name="Alverson A.J."/>
        </authorList>
    </citation>
    <scope>NUCLEOTIDE SEQUENCE [LARGE SCALE GENOMIC DNA]</scope>
    <source>
        <strain evidence="2 3">AJA276-08</strain>
    </source>
</reference>
<keyword evidence="3" id="KW-1185">Reference proteome</keyword>
<keyword evidence="1" id="KW-0812">Transmembrane</keyword>
<organism evidence="2 3">
    <name type="scientific">Stephanodiscus triporus</name>
    <dbReference type="NCBI Taxonomy" id="2934178"/>
    <lineage>
        <taxon>Eukaryota</taxon>
        <taxon>Sar</taxon>
        <taxon>Stramenopiles</taxon>
        <taxon>Ochrophyta</taxon>
        <taxon>Bacillariophyta</taxon>
        <taxon>Coscinodiscophyceae</taxon>
        <taxon>Thalassiosirophycidae</taxon>
        <taxon>Stephanodiscales</taxon>
        <taxon>Stephanodiscaceae</taxon>
        <taxon>Stephanodiscus</taxon>
    </lineage>
</organism>
<feature type="transmembrane region" description="Helical" evidence="1">
    <location>
        <begin position="101"/>
        <end position="118"/>
    </location>
</feature>
<protein>
    <submittedName>
        <fullName evidence="2">Uncharacterized protein</fullName>
    </submittedName>
</protein>
<keyword evidence="1" id="KW-1133">Transmembrane helix</keyword>
<evidence type="ECO:0000313" key="3">
    <source>
        <dbReference type="Proteomes" id="UP001530315"/>
    </source>
</evidence>
<feature type="transmembrane region" description="Helical" evidence="1">
    <location>
        <begin position="36"/>
        <end position="54"/>
    </location>
</feature>
<comment type="caution">
    <text evidence="2">The sequence shown here is derived from an EMBL/GenBank/DDBJ whole genome shotgun (WGS) entry which is preliminary data.</text>
</comment>
<gene>
    <name evidence="2" type="ORF">ACHAW5_000527</name>
</gene>
<dbReference type="Proteomes" id="UP001530315">
    <property type="component" value="Unassembled WGS sequence"/>
</dbReference>